<proteinExistence type="predicted"/>
<name>E2SFN9_9ACTN</name>
<dbReference type="InterPro" id="IPR001584">
    <property type="entry name" value="Integrase_cat-core"/>
</dbReference>
<evidence type="ECO:0000313" key="3">
    <source>
        <dbReference type="Proteomes" id="UP000003111"/>
    </source>
</evidence>
<protein>
    <recommendedName>
        <fullName evidence="1">Integrase catalytic domain-containing protein</fullName>
    </recommendedName>
</protein>
<gene>
    <name evidence="2" type="ORF">HMPREF0063_12848</name>
</gene>
<dbReference type="Proteomes" id="UP000003111">
    <property type="component" value="Unassembled WGS sequence"/>
</dbReference>
<dbReference type="HOGENOM" id="CLU_027402_15_3_11"/>
<comment type="caution">
    <text evidence="2">The sequence shown here is derived from an EMBL/GenBank/DDBJ whole genome shotgun (WGS) entry which is preliminary data.</text>
</comment>
<organism evidence="2 3">
    <name type="scientific">Aeromicrobium marinum DSM 15272</name>
    <dbReference type="NCBI Taxonomy" id="585531"/>
    <lineage>
        <taxon>Bacteria</taxon>
        <taxon>Bacillati</taxon>
        <taxon>Actinomycetota</taxon>
        <taxon>Actinomycetes</taxon>
        <taxon>Propionibacteriales</taxon>
        <taxon>Nocardioidaceae</taxon>
        <taxon>Aeromicrobium</taxon>
    </lineage>
</organism>
<sequence>MKKWLRAQPDQPATIAGLQDLLDRFVEHYNHHRPHRSLPHLATPATRYDTLPKALPAGSRDADNHTRIRHDRIDKTGCVTLRVAGKLRHIGIGRAHARTHVILLADDLNVRVVDATTGELLRELVIDLTKDYQPRK</sequence>
<evidence type="ECO:0000313" key="2">
    <source>
        <dbReference type="EMBL" id="EFQ82006.1"/>
    </source>
</evidence>
<keyword evidence="3" id="KW-1185">Reference proteome</keyword>
<dbReference type="GO" id="GO:0015074">
    <property type="term" value="P:DNA integration"/>
    <property type="evidence" value="ECO:0007669"/>
    <property type="project" value="InterPro"/>
</dbReference>
<dbReference type="AlphaFoldDB" id="E2SFN9"/>
<feature type="domain" description="Integrase catalytic" evidence="1">
    <location>
        <begin position="3"/>
        <end position="40"/>
    </location>
</feature>
<dbReference type="eggNOG" id="COG2801">
    <property type="taxonomic scope" value="Bacteria"/>
</dbReference>
<dbReference type="STRING" id="585531.HMPREF0063_12848"/>
<dbReference type="EMBL" id="ACLF03000013">
    <property type="protein sequence ID" value="EFQ82006.1"/>
    <property type="molecule type" value="Genomic_DNA"/>
</dbReference>
<accession>E2SFN9</accession>
<reference evidence="2" key="1">
    <citation type="submission" date="2010-08" db="EMBL/GenBank/DDBJ databases">
        <authorList>
            <person name="Muzny D."/>
            <person name="Qin X."/>
            <person name="Buhay C."/>
            <person name="Dugan-Rocha S."/>
            <person name="Ding Y."/>
            <person name="Chen G."/>
            <person name="Hawes A."/>
            <person name="Holder M."/>
            <person name="Jhangiani S."/>
            <person name="Johnson A."/>
            <person name="Khan Z."/>
            <person name="Li Z."/>
            <person name="Liu W."/>
            <person name="Liu X."/>
            <person name="Perez L."/>
            <person name="Shen H."/>
            <person name="Wang Q."/>
            <person name="Watt J."/>
            <person name="Xi L."/>
            <person name="Xin Y."/>
            <person name="Zhou J."/>
            <person name="Deng J."/>
            <person name="Jiang H."/>
            <person name="Liu Y."/>
            <person name="Qu J."/>
            <person name="Song X.-Z."/>
            <person name="Zhang L."/>
            <person name="Villasana D."/>
            <person name="Johnson A."/>
            <person name="Liu J."/>
            <person name="Liyanage D."/>
            <person name="Lorensuhewa L."/>
            <person name="Robinson T."/>
            <person name="Song A."/>
            <person name="Song B.-B."/>
            <person name="Dinh H."/>
            <person name="Thornton R."/>
            <person name="Coyle M."/>
            <person name="Francisco L."/>
            <person name="Jackson L."/>
            <person name="Javaid M."/>
            <person name="Korchina V."/>
            <person name="Kovar C."/>
            <person name="Mata R."/>
            <person name="Mathew T."/>
            <person name="Ngo R."/>
            <person name="Nguyen L."/>
            <person name="Nguyen N."/>
            <person name="Okwuonu G."/>
            <person name="Ongeri F."/>
            <person name="Pham C."/>
            <person name="Simmons D."/>
            <person name="Wilczek-Boney K."/>
            <person name="Hale W."/>
            <person name="Jakkamsetti A."/>
            <person name="Pham P."/>
            <person name="Ruth R."/>
            <person name="San Lucas F."/>
            <person name="Warren J."/>
            <person name="Zhang J."/>
            <person name="Zhao Z."/>
            <person name="Zhou C."/>
            <person name="Zhu D."/>
            <person name="Lee S."/>
            <person name="Bess C."/>
            <person name="Blankenburg K."/>
            <person name="Forbes L."/>
            <person name="Fu Q."/>
            <person name="Gubbala S."/>
            <person name="Hirani K."/>
            <person name="Jayaseelan J.C."/>
            <person name="Lara F."/>
            <person name="Munidasa M."/>
            <person name="Palculict T."/>
            <person name="Patil S."/>
            <person name="Pu L.-L."/>
            <person name="Saada N."/>
            <person name="Tang L."/>
            <person name="Weissenberger G."/>
            <person name="Zhu Y."/>
            <person name="Hemphill L."/>
            <person name="Shang Y."/>
            <person name="Youmans B."/>
            <person name="Ayvaz T."/>
            <person name="Ross M."/>
            <person name="Santibanez J."/>
            <person name="Aqrawi P."/>
            <person name="Gross S."/>
            <person name="Joshi V."/>
            <person name="Fowler G."/>
            <person name="Nazareth L."/>
            <person name="Reid J."/>
            <person name="Worley K."/>
            <person name="Petrosino J."/>
            <person name="Highlander S."/>
            <person name="Gibbs R."/>
        </authorList>
    </citation>
    <scope>NUCLEOTIDE SEQUENCE [LARGE SCALE GENOMIC DNA]</scope>
    <source>
        <strain evidence="2">DSM 15272</strain>
    </source>
</reference>
<evidence type="ECO:0000259" key="1">
    <source>
        <dbReference type="Pfam" id="PF13683"/>
    </source>
</evidence>
<dbReference type="Pfam" id="PF13683">
    <property type="entry name" value="rve_3"/>
    <property type="match status" value="1"/>
</dbReference>